<keyword evidence="2" id="KW-0472">Membrane</keyword>
<evidence type="ECO:0000256" key="1">
    <source>
        <dbReference type="SAM" id="Coils"/>
    </source>
</evidence>
<evidence type="ECO:0000256" key="2">
    <source>
        <dbReference type="SAM" id="Phobius"/>
    </source>
</evidence>
<keyword evidence="1" id="KW-0175">Coiled coil</keyword>
<evidence type="ECO:0000313" key="4">
    <source>
        <dbReference type="EMBL" id="QJA76740.1"/>
    </source>
</evidence>
<keyword evidence="2" id="KW-0812">Transmembrane</keyword>
<organism evidence="3">
    <name type="scientific">viral metagenome</name>
    <dbReference type="NCBI Taxonomy" id="1070528"/>
    <lineage>
        <taxon>unclassified sequences</taxon>
        <taxon>metagenomes</taxon>
        <taxon>organismal metagenomes</taxon>
    </lineage>
</organism>
<sequence length="145" mass="16794">MYIPDLRADRQRGFSMERYTDEPRYFAAGGTEQVQAYYERLMMLKDKLVLNADKLAQAKMKLQTTPSWNFPMRIYWQAVVDDGEVIVAGLEEQYQKALEEYNQVSTTYTEVEEKGNIETTTNLTKYAVFGVIGLVVFIVINKLLK</sequence>
<proteinExistence type="predicted"/>
<protein>
    <submittedName>
        <fullName evidence="3">Uncharacterized protein</fullName>
    </submittedName>
</protein>
<dbReference type="EMBL" id="MT141532">
    <property type="protein sequence ID" value="QJA65126.1"/>
    <property type="molecule type" value="Genomic_DNA"/>
</dbReference>
<keyword evidence="2" id="KW-1133">Transmembrane helix</keyword>
<dbReference type="AlphaFoldDB" id="A0A6M3J5I4"/>
<reference evidence="3" key="1">
    <citation type="submission" date="2020-03" db="EMBL/GenBank/DDBJ databases">
        <title>The deep terrestrial virosphere.</title>
        <authorList>
            <person name="Holmfeldt K."/>
            <person name="Nilsson E."/>
            <person name="Simone D."/>
            <person name="Lopez-Fernandez M."/>
            <person name="Wu X."/>
            <person name="de Brujin I."/>
            <person name="Lundin D."/>
            <person name="Andersson A."/>
            <person name="Bertilsson S."/>
            <person name="Dopson M."/>
        </authorList>
    </citation>
    <scope>NUCLEOTIDE SEQUENCE</scope>
    <source>
        <strain evidence="4">MM415A01453</strain>
        <strain evidence="3">MM415B00433</strain>
    </source>
</reference>
<gene>
    <name evidence="4" type="ORF">MM415A01453_0023</name>
    <name evidence="3" type="ORF">MM415B00433_0034</name>
</gene>
<name>A0A6M3J5I4_9ZZZZ</name>
<feature type="transmembrane region" description="Helical" evidence="2">
    <location>
        <begin position="126"/>
        <end position="144"/>
    </location>
</feature>
<dbReference type="EMBL" id="MT142240">
    <property type="protein sequence ID" value="QJA76740.1"/>
    <property type="molecule type" value="Genomic_DNA"/>
</dbReference>
<evidence type="ECO:0000313" key="3">
    <source>
        <dbReference type="EMBL" id="QJA65126.1"/>
    </source>
</evidence>
<feature type="coiled-coil region" evidence="1">
    <location>
        <begin position="87"/>
        <end position="114"/>
    </location>
</feature>
<accession>A0A6M3J5I4</accession>